<dbReference type="InterPro" id="IPR013320">
    <property type="entry name" value="ConA-like_dom_sf"/>
</dbReference>
<dbReference type="Pfam" id="PF00722">
    <property type="entry name" value="Glyco_hydro_16"/>
    <property type="match status" value="1"/>
</dbReference>
<feature type="signal peptide" evidence="3">
    <location>
        <begin position="1"/>
        <end position="19"/>
    </location>
</feature>
<proteinExistence type="predicted"/>
<feature type="chain" id="PRO_5040736103" evidence="3">
    <location>
        <begin position="20"/>
        <end position="387"/>
    </location>
</feature>
<feature type="domain" description="GH16" evidence="4">
    <location>
        <begin position="25"/>
        <end position="272"/>
    </location>
</feature>
<dbReference type="InterPro" id="IPR044791">
    <property type="entry name" value="Beta-glucanase/XTH"/>
</dbReference>
<protein>
    <submittedName>
        <fullName evidence="5">Glycosidase CRH2</fullName>
    </submittedName>
</protein>
<evidence type="ECO:0000256" key="1">
    <source>
        <dbReference type="ARBA" id="ARBA00022801"/>
    </source>
</evidence>
<evidence type="ECO:0000256" key="2">
    <source>
        <dbReference type="ARBA" id="ARBA00023295"/>
    </source>
</evidence>
<gene>
    <name evidence="5" type="primary">UTR2_2</name>
    <name evidence="5" type="ORF">LPJ64_002288</name>
</gene>
<accession>A0A9W8CL44</accession>
<dbReference type="PROSITE" id="PS51762">
    <property type="entry name" value="GH16_2"/>
    <property type="match status" value="1"/>
</dbReference>
<keyword evidence="6" id="KW-1185">Reference proteome</keyword>
<organism evidence="5 6">
    <name type="scientific">Coemansia asiatica</name>
    <dbReference type="NCBI Taxonomy" id="1052880"/>
    <lineage>
        <taxon>Eukaryota</taxon>
        <taxon>Fungi</taxon>
        <taxon>Fungi incertae sedis</taxon>
        <taxon>Zoopagomycota</taxon>
        <taxon>Kickxellomycotina</taxon>
        <taxon>Kickxellomycetes</taxon>
        <taxon>Kickxellales</taxon>
        <taxon>Kickxellaceae</taxon>
        <taxon>Coemansia</taxon>
    </lineage>
</organism>
<evidence type="ECO:0000259" key="4">
    <source>
        <dbReference type="PROSITE" id="PS51762"/>
    </source>
</evidence>
<dbReference type="EMBL" id="JANBOH010000070">
    <property type="protein sequence ID" value="KAJ1646224.1"/>
    <property type="molecule type" value="Genomic_DNA"/>
</dbReference>
<dbReference type="InterPro" id="IPR000757">
    <property type="entry name" value="Beta-glucanase-like"/>
</dbReference>
<dbReference type="PROSITE" id="PS51257">
    <property type="entry name" value="PROKAR_LIPOPROTEIN"/>
    <property type="match status" value="1"/>
</dbReference>
<dbReference type="Gene3D" id="2.60.120.200">
    <property type="match status" value="1"/>
</dbReference>
<evidence type="ECO:0000313" key="5">
    <source>
        <dbReference type="EMBL" id="KAJ1646224.1"/>
    </source>
</evidence>
<keyword evidence="2 5" id="KW-0326">Glycosidase</keyword>
<keyword evidence="1" id="KW-0378">Hydrolase</keyword>
<dbReference type="PANTHER" id="PTHR31062">
    <property type="entry name" value="XYLOGLUCAN ENDOTRANSGLUCOSYLASE/HYDROLASE PROTEIN 8-RELATED"/>
    <property type="match status" value="1"/>
</dbReference>
<sequence length="387" mass="40789">MKPAVLLGIAPLFASHALAACSGMNTADQGSCPSDQCSALNEQFSSSSVLVSLSNYNLNSDTNATFVSEQSPDLAAIKDGNLVLSLKQSSSSAGTFAGATAYFTRWIHYGTVTARIKSGSTAAGVISSLQLQDDAGSSIDFDWVGLSSNRAQANFYTDNQVQLSQASAPVLSVDPTKSFVEYRIVWLPDSLTWYANGFAVRTVRREETWAEGEQKFHYPDKPARLSFSIWQSSTSINPAMTEQWAGSFGSQPADSEFQLLVNSVSVQCYSNSTSLVSTAHSLNSLDADSKASEQKQQNALTASSKSTAINELSNFGLVSSDNSQSSDSELSSSLSLASQSGGSSGDDLSKWLAGLNSPLSSSSCQLNAGALVTSLVFASIIALLTSI</sequence>
<dbReference type="GO" id="GO:0004553">
    <property type="term" value="F:hydrolase activity, hydrolyzing O-glycosyl compounds"/>
    <property type="evidence" value="ECO:0007669"/>
    <property type="project" value="InterPro"/>
</dbReference>
<dbReference type="Proteomes" id="UP001145021">
    <property type="component" value="Unassembled WGS sequence"/>
</dbReference>
<dbReference type="GO" id="GO:0005975">
    <property type="term" value="P:carbohydrate metabolic process"/>
    <property type="evidence" value="ECO:0007669"/>
    <property type="project" value="InterPro"/>
</dbReference>
<dbReference type="SUPFAM" id="SSF49899">
    <property type="entry name" value="Concanavalin A-like lectins/glucanases"/>
    <property type="match status" value="1"/>
</dbReference>
<reference evidence="5" key="1">
    <citation type="submission" date="2022-07" db="EMBL/GenBank/DDBJ databases">
        <title>Phylogenomic reconstructions and comparative analyses of Kickxellomycotina fungi.</title>
        <authorList>
            <person name="Reynolds N.K."/>
            <person name="Stajich J.E."/>
            <person name="Barry K."/>
            <person name="Grigoriev I.V."/>
            <person name="Crous P."/>
            <person name="Smith M.E."/>
        </authorList>
    </citation>
    <scope>NUCLEOTIDE SEQUENCE</scope>
    <source>
        <strain evidence="5">NBRC 105413</strain>
    </source>
</reference>
<evidence type="ECO:0000256" key="3">
    <source>
        <dbReference type="SAM" id="SignalP"/>
    </source>
</evidence>
<name>A0A9W8CL44_9FUNG</name>
<dbReference type="AlphaFoldDB" id="A0A9W8CL44"/>
<comment type="caution">
    <text evidence="5">The sequence shown here is derived from an EMBL/GenBank/DDBJ whole genome shotgun (WGS) entry which is preliminary data.</text>
</comment>
<evidence type="ECO:0000313" key="6">
    <source>
        <dbReference type="Proteomes" id="UP001145021"/>
    </source>
</evidence>
<keyword evidence="3" id="KW-0732">Signal</keyword>